<comment type="caution">
    <text evidence="1">The sequence shown here is derived from an EMBL/GenBank/DDBJ whole genome shotgun (WGS) entry which is preliminary data.</text>
</comment>
<name>A0A538TR15_UNCEI</name>
<evidence type="ECO:0000313" key="2">
    <source>
        <dbReference type="Proteomes" id="UP000317691"/>
    </source>
</evidence>
<accession>A0A538TR15</accession>
<proteinExistence type="predicted"/>
<sequence length="176" mass="17978">MIALSTLSRAGAAAAPLLIAGILLAVPSNTHERSDAKAAPAARLAVAPAAAIGRAAPARGHAPHAHAPLERPATAGMVVGIDPETGELGMPTPEQLKALSDSPQYEVDHSTAGLLDVHHADGSVSVDLQGRFQEYATVRVGPDGKLIFRCVDGEENAKRAVKSSAPAPAAPALEER</sequence>
<organism evidence="1 2">
    <name type="scientific">Eiseniibacteriota bacterium</name>
    <dbReference type="NCBI Taxonomy" id="2212470"/>
    <lineage>
        <taxon>Bacteria</taxon>
        <taxon>Candidatus Eiseniibacteriota</taxon>
    </lineage>
</organism>
<evidence type="ECO:0000313" key="1">
    <source>
        <dbReference type="EMBL" id="TMQ66071.1"/>
    </source>
</evidence>
<dbReference type="AlphaFoldDB" id="A0A538TR15"/>
<gene>
    <name evidence="1" type="ORF">E6K79_04215</name>
</gene>
<reference evidence="1 2" key="1">
    <citation type="journal article" date="2019" name="Nat. Microbiol.">
        <title>Mediterranean grassland soil C-N compound turnover is dependent on rainfall and depth, and is mediated by genomically divergent microorganisms.</title>
        <authorList>
            <person name="Diamond S."/>
            <person name="Andeer P.F."/>
            <person name="Li Z."/>
            <person name="Crits-Christoph A."/>
            <person name="Burstein D."/>
            <person name="Anantharaman K."/>
            <person name="Lane K.R."/>
            <person name="Thomas B.C."/>
            <person name="Pan C."/>
            <person name="Northen T.R."/>
            <person name="Banfield J.F."/>
        </authorList>
    </citation>
    <scope>NUCLEOTIDE SEQUENCE [LARGE SCALE GENOMIC DNA]</scope>
    <source>
        <strain evidence="1">WS_9</strain>
    </source>
</reference>
<dbReference type="NCBIfam" id="NF047450">
    <property type="entry name" value="post-PEP-CTERM_1"/>
    <property type="match status" value="1"/>
</dbReference>
<dbReference type="EMBL" id="VBOZ01000010">
    <property type="protein sequence ID" value="TMQ66071.1"/>
    <property type="molecule type" value="Genomic_DNA"/>
</dbReference>
<dbReference type="Proteomes" id="UP000317691">
    <property type="component" value="Unassembled WGS sequence"/>
</dbReference>
<protein>
    <submittedName>
        <fullName evidence="1">Uncharacterized protein</fullName>
    </submittedName>
</protein>